<reference evidence="2 3" key="1">
    <citation type="submission" date="2018-02" db="EMBL/GenBank/DDBJ databases">
        <title>Draft genome of wild Prunus yedoensis var. nudiflora.</title>
        <authorList>
            <person name="Baek S."/>
            <person name="Kim J.-H."/>
            <person name="Choi K."/>
            <person name="Kim G.-B."/>
            <person name="Cho A."/>
            <person name="Jang H."/>
            <person name="Shin C.-H."/>
            <person name="Yu H.-J."/>
            <person name="Mun J.-H."/>
        </authorList>
    </citation>
    <scope>NUCLEOTIDE SEQUENCE [LARGE SCALE GENOMIC DNA]</scope>
    <source>
        <strain evidence="3">cv. Jeju island</strain>
        <tissue evidence="2">Leaf</tissue>
    </source>
</reference>
<feature type="chain" id="PRO_5016355309" evidence="1">
    <location>
        <begin position="18"/>
        <end position="70"/>
    </location>
</feature>
<organism evidence="2 3">
    <name type="scientific">Prunus yedoensis var. nudiflora</name>
    <dbReference type="NCBI Taxonomy" id="2094558"/>
    <lineage>
        <taxon>Eukaryota</taxon>
        <taxon>Viridiplantae</taxon>
        <taxon>Streptophyta</taxon>
        <taxon>Embryophyta</taxon>
        <taxon>Tracheophyta</taxon>
        <taxon>Spermatophyta</taxon>
        <taxon>Magnoliopsida</taxon>
        <taxon>eudicotyledons</taxon>
        <taxon>Gunneridae</taxon>
        <taxon>Pentapetalae</taxon>
        <taxon>rosids</taxon>
        <taxon>fabids</taxon>
        <taxon>Rosales</taxon>
        <taxon>Rosaceae</taxon>
        <taxon>Amygdaloideae</taxon>
        <taxon>Amygdaleae</taxon>
        <taxon>Prunus</taxon>
    </lineage>
</organism>
<evidence type="ECO:0000256" key="1">
    <source>
        <dbReference type="SAM" id="SignalP"/>
    </source>
</evidence>
<evidence type="ECO:0000313" key="3">
    <source>
        <dbReference type="Proteomes" id="UP000250321"/>
    </source>
</evidence>
<name>A0A314UIF7_PRUYE</name>
<sequence>MIALLEYLGFSTIFVCALRASPAQQHNRQKAPLASPRQLQRCSLQPGLAWVPLARASPRAGFAWASARGL</sequence>
<accession>A0A314UIF7</accession>
<proteinExistence type="predicted"/>
<dbReference type="Proteomes" id="UP000250321">
    <property type="component" value="Unassembled WGS sequence"/>
</dbReference>
<feature type="signal peptide" evidence="1">
    <location>
        <begin position="1"/>
        <end position="17"/>
    </location>
</feature>
<dbReference type="EMBL" id="PJQY01003542">
    <property type="protein sequence ID" value="PQM36556.1"/>
    <property type="molecule type" value="Genomic_DNA"/>
</dbReference>
<keyword evidence="1" id="KW-0732">Signal</keyword>
<dbReference type="AlphaFoldDB" id="A0A314UIF7"/>
<comment type="caution">
    <text evidence="2">The sequence shown here is derived from an EMBL/GenBank/DDBJ whole genome shotgun (WGS) entry which is preliminary data.</text>
</comment>
<gene>
    <name evidence="2" type="ORF">Pyn_01020</name>
</gene>
<evidence type="ECO:0000313" key="2">
    <source>
        <dbReference type="EMBL" id="PQM36556.1"/>
    </source>
</evidence>
<keyword evidence="3" id="KW-1185">Reference proteome</keyword>
<protein>
    <submittedName>
        <fullName evidence="2">Uncharacterized protein</fullName>
    </submittedName>
</protein>